<dbReference type="GO" id="GO:0006083">
    <property type="term" value="P:acetate metabolic process"/>
    <property type="evidence" value="ECO:0007669"/>
    <property type="project" value="TreeGrafter"/>
</dbReference>
<dbReference type="Proteomes" id="UP000049855">
    <property type="component" value="Unassembled WGS sequence"/>
</dbReference>
<dbReference type="Pfam" id="PF00871">
    <property type="entry name" value="Acetate_kinase"/>
    <property type="match status" value="1"/>
</dbReference>
<dbReference type="GO" id="GO:0008776">
    <property type="term" value="F:acetate kinase activity"/>
    <property type="evidence" value="ECO:0007669"/>
    <property type="project" value="UniProtKB-UniRule"/>
</dbReference>
<dbReference type="PROSITE" id="PS01075">
    <property type="entry name" value="ACETATE_KINASE_1"/>
    <property type="match status" value="1"/>
</dbReference>
<dbReference type="GO" id="GO:0000287">
    <property type="term" value="F:magnesium ion binding"/>
    <property type="evidence" value="ECO:0007669"/>
    <property type="project" value="UniProtKB-UniRule"/>
</dbReference>
<evidence type="ECO:0000256" key="1">
    <source>
        <dbReference type="ARBA" id="ARBA00008748"/>
    </source>
</evidence>
<feature type="binding site" evidence="6">
    <location>
        <position position="91"/>
    </location>
    <ligand>
        <name>substrate</name>
    </ligand>
</feature>
<evidence type="ECO:0000256" key="2">
    <source>
        <dbReference type="ARBA" id="ARBA00022679"/>
    </source>
</evidence>
<reference evidence="9" key="1">
    <citation type="submission" date="2015-03" db="EMBL/GenBank/DDBJ databases">
        <authorList>
            <person name="Nijsse Bart"/>
        </authorList>
    </citation>
    <scope>NUCLEOTIDE SEQUENCE [LARGE SCALE GENOMIC DNA]</scope>
</reference>
<evidence type="ECO:0000256" key="7">
    <source>
        <dbReference type="RuleBase" id="RU003835"/>
    </source>
</evidence>
<name>A0A0U1KVP7_9FIRM</name>
<keyword evidence="9" id="KW-1185">Reference proteome</keyword>
<evidence type="ECO:0000256" key="5">
    <source>
        <dbReference type="ARBA" id="ARBA00022840"/>
    </source>
</evidence>
<dbReference type="NCBIfam" id="TIGR00016">
    <property type="entry name" value="ackA"/>
    <property type="match status" value="1"/>
</dbReference>
<evidence type="ECO:0000256" key="6">
    <source>
        <dbReference type="HAMAP-Rule" id="MF_00020"/>
    </source>
</evidence>
<feature type="binding site" evidence="6">
    <location>
        <begin position="283"/>
        <end position="285"/>
    </location>
    <ligand>
        <name>ATP</name>
        <dbReference type="ChEBI" id="CHEBI:30616"/>
    </ligand>
</feature>
<keyword evidence="5 6" id="KW-0067">ATP-binding</keyword>
<comment type="subunit">
    <text evidence="6">Homodimer.</text>
</comment>
<comment type="pathway">
    <text evidence="6">Metabolic intermediate biosynthesis; acetyl-CoA biosynthesis; acetyl-CoA from acetate: step 1/2.</text>
</comment>
<feature type="site" description="Transition state stabilizer" evidence="6">
    <location>
        <position position="180"/>
    </location>
</feature>
<feature type="binding site" evidence="6">
    <location>
        <begin position="331"/>
        <end position="335"/>
    </location>
    <ligand>
        <name>ATP</name>
        <dbReference type="ChEBI" id="CHEBI:30616"/>
    </ligand>
</feature>
<evidence type="ECO:0000313" key="8">
    <source>
        <dbReference type="EMBL" id="CQR71406.1"/>
    </source>
</evidence>
<dbReference type="InterPro" id="IPR023865">
    <property type="entry name" value="Aliphatic_acid_kinase_CS"/>
</dbReference>
<feature type="binding site" evidence="6">
    <location>
        <begin position="208"/>
        <end position="212"/>
    </location>
    <ligand>
        <name>ATP</name>
        <dbReference type="ChEBI" id="CHEBI:30616"/>
    </ligand>
</feature>
<protein>
    <recommendedName>
        <fullName evidence="6">Acetate kinase</fullName>
        <ecNumber evidence="6">2.7.2.1</ecNumber>
    </recommendedName>
    <alternativeName>
        <fullName evidence="6">Acetokinase</fullName>
    </alternativeName>
</protein>
<proteinExistence type="inferred from homology"/>
<dbReference type="GO" id="GO:0005524">
    <property type="term" value="F:ATP binding"/>
    <property type="evidence" value="ECO:0007669"/>
    <property type="project" value="UniProtKB-KW"/>
</dbReference>
<dbReference type="InterPro" id="IPR000890">
    <property type="entry name" value="Aliphatic_acid_kin_short-chain"/>
</dbReference>
<comment type="function">
    <text evidence="6">Catalyzes the formation of acetyl phosphate from acetate and ATP. Can also catalyze the reverse reaction.</text>
</comment>
<sequence length="400" mass="43116">MKVLVVNCGSSSIKYQLVNMNDESVLAKGLVERIGLDGSVLTHQPEGKDKVIINADISDHSIGIKLVIEALTDAKHGVIASMKEIAAVGHRIVHGGEKFADSVLITPDVMKALEECIEMAPLHNPPNIMGVNACSKIMPGVPQVAVFDTAFHQTMPKEAFLYAIPYEAYEKYGVRRYGFHGTSHKFVSQQVAELMGKKLADLRIITCHLGNGSSIAAIKNGKCIDTSMGFTPLDGLVMGTRSGGIDPAILPFLMKKEKMTAEQIDNYLNKKSGVLGISGVSSDFRDIEEAANAGNERAALALDMFAYRVRKYVGSYVAAIGGVDVIVFTAGLGENSITMREKICNGLEYLGTRIDPVKNNIRGKAQEISADGSEVKIFVIPTNEELVIARDTKTICGNLA</sequence>
<dbReference type="CDD" id="cd24010">
    <property type="entry name" value="ASKHA_NBD_AcK_PK"/>
    <property type="match status" value="1"/>
</dbReference>
<dbReference type="PANTHER" id="PTHR21060">
    <property type="entry name" value="ACETATE KINASE"/>
    <property type="match status" value="1"/>
</dbReference>
<keyword evidence="2 6" id="KW-0808">Transferase</keyword>
<comment type="cofactor">
    <cofactor evidence="6">
        <name>Mg(2+)</name>
        <dbReference type="ChEBI" id="CHEBI:18420"/>
    </cofactor>
    <cofactor evidence="6">
        <name>Mn(2+)</name>
        <dbReference type="ChEBI" id="CHEBI:29035"/>
    </cofactor>
    <text evidence="6">Mg(2+). Can also accept Mn(2+).</text>
</comment>
<dbReference type="PANTHER" id="PTHR21060:SF15">
    <property type="entry name" value="ACETATE KINASE-RELATED"/>
    <property type="match status" value="1"/>
</dbReference>
<feature type="binding site" evidence="6">
    <location>
        <position position="7"/>
    </location>
    <ligand>
        <name>Mg(2+)</name>
        <dbReference type="ChEBI" id="CHEBI:18420"/>
    </ligand>
</feature>
<dbReference type="EMBL" id="CTRP01000004">
    <property type="protein sequence ID" value="CQR71406.1"/>
    <property type="molecule type" value="Genomic_DNA"/>
</dbReference>
<keyword evidence="4 6" id="KW-0418">Kinase</keyword>
<comment type="subcellular location">
    <subcellularLocation>
        <location evidence="6">Cytoplasm</location>
    </subcellularLocation>
</comment>
<keyword evidence="6" id="KW-0460">Magnesium</keyword>
<dbReference type="PIRSF" id="PIRSF000722">
    <property type="entry name" value="Acetate_prop_kin"/>
    <property type="match status" value="1"/>
</dbReference>
<dbReference type="SUPFAM" id="SSF53067">
    <property type="entry name" value="Actin-like ATPase domain"/>
    <property type="match status" value="2"/>
</dbReference>
<dbReference type="InterPro" id="IPR004372">
    <property type="entry name" value="Ac/propionate_kinase"/>
</dbReference>
<dbReference type="EC" id="2.7.2.1" evidence="6"/>
<dbReference type="PRINTS" id="PR00471">
    <property type="entry name" value="ACETATEKNASE"/>
</dbReference>
<feature type="binding site" evidence="6">
    <location>
        <position position="384"/>
    </location>
    <ligand>
        <name>Mg(2+)</name>
        <dbReference type="ChEBI" id="CHEBI:18420"/>
    </ligand>
</feature>
<accession>A0A0U1KVP7</accession>
<comment type="similarity">
    <text evidence="1 6 7">Belongs to the acetokinase family.</text>
</comment>
<dbReference type="UniPathway" id="UPA00340">
    <property type="reaction ID" value="UER00458"/>
</dbReference>
<evidence type="ECO:0000256" key="4">
    <source>
        <dbReference type="ARBA" id="ARBA00022777"/>
    </source>
</evidence>
<keyword evidence="3 6" id="KW-0547">Nucleotide-binding</keyword>
<dbReference type="GO" id="GO:0005737">
    <property type="term" value="C:cytoplasm"/>
    <property type="evidence" value="ECO:0007669"/>
    <property type="project" value="UniProtKB-SubCell"/>
</dbReference>
<gene>
    <name evidence="6" type="primary">ackA</name>
    <name evidence="8" type="ORF">SpAn4DRAFT_3911</name>
</gene>
<keyword evidence="6" id="KW-0963">Cytoplasm</keyword>
<dbReference type="AlphaFoldDB" id="A0A0U1KVP7"/>
<dbReference type="Gene3D" id="3.30.420.40">
    <property type="match status" value="2"/>
</dbReference>
<dbReference type="PROSITE" id="PS01076">
    <property type="entry name" value="ACETATE_KINASE_2"/>
    <property type="match status" value="1"/>
</dbReference>
<organism evidence="8 9">
    <name type="scientific">Sporomusa ovata</name>
    <dbReference type="NCBI Taxonomy" id="2378"/>
    <lineage>
        <taxon>Bacteria</taxon>
        <taxon>Bacillati</taxon>
        <taxon>Bacillota</taxon>
        <taxon>Negativicutes</taxon>
        <taxon>Selenomonadales</taxon>
        <taxon>Sporomusaceae</taxon>
        <taxon>Sporomusa</taxon>
    </lineage>
</organism>
<dbReference type="RefSeq" id="WP_021167504.1">
    <property type="nucleotide sequence ID" value="NZ_CTRP01000004.1"/>
</dbReference>
<feature type="active site" description="Proton donor/acceptor" evidence="6">
    <location>
        <position position="148"/>
    </location>
</feature>
<evidence type="ECO:0000256" key="3">
    <source>
        <dbReference type="ARBA" id="ARBA00022741"/>
    </source>
</evidence>
<feature type="binding site" evidence="6">
    <location>
        <position position="14"/>
    </location>
    <ligand>
        <name>ATP</name>
        <dbReference type="ChEBI" id="CHEBI:30616"/>
    </ligand>
</feature>
<feature type="site" description="Transition state stabilizer" evidence="6">
    <location>
        <position position="241"/>
    </location>
</feature>
<keyword evidence="6" id="KW-0479">Metal-binding</keyword>
<dbReference type="InterPro" id="IPR043129">
    <property type="entry name" value="ATPase_NBD"/>
</dbReference>
<dbReference type="GO" id="GO:0006085">
    <property type="term" value="P:acetyl-CoA biosynthetic process"/>
    <property type="evidence" value="ECO:0007669"/>
    <property type="project" value="UniProtKB-UniRule"/>
</dbReference>
<comment type="catalytic activity">
    <reaction evidence="6">
        <text>acetate + ATP = acetyl phosphate + ADP</text>
        <dbReference type="Rhea" id="RHEA:11352"/>
        <dbReference type="ChEBI" id="CHEBI:22191"/>
        <dbReference type="ChEBI" id="CHEBI:30089"/>
        <dbReference type="ChEBI" id="CHEBI:30616"/>
        <dbReference type="ChEBI" id="CHEBI:456216"/>
        <dbReference type="EC" id="2.7.2.1"/>
    </reaction>
</comment>
<evidence type="ECO:0000313" key="9">
    <source>
        <dbReference type="Proteomes" id="UP000049855"/>
    </source>
</evidence>
<dbReference type="HAMAP" id="MF_00020">
    <property type="entry name" value="Acetate_kinase"/>
    <property type="match status" value="1"/>
</dbReference>